<keyword evidence="2" id="KW-0472">Membrane</keyword>
<dbReference type="InterPro" id="IPR052022">
    <property type="entry name" value="26kDa_periplasmic_antigen"/>
</dbReference>
<name>A0A2M6P1E1_9BACT</name>
<feature type="compositionally biased region" description="Low complexity" evidence="1">
    <location>
        <begin position="1"/>
        <end position="15"/>
    </location>
</feature>
<gene>
    <name evidence="3" type="ORF">COU30_01900</name>
</gene>
<accession>A0A2M6P1E1</accession>
<organism evidence="3 4">
    <name type="scientific">Candidatus Magasanikbacteria bacterium CG10_big_fil_rev_8_21_14_0_10_38_6</name>
    <dbReference type="NCBI Taxonomy" id="1974647"/>
    <lineage>
        <taxon>Bacteria</taxon>
        <taxon>Candidatus Magasanikiibacteriota</taxon>
    </lineage>
</organism>
<dbReference type="InterPro" id="IPR007497">
    <property type="entry name" value="SIMPL/DUF541"/>
</dbReference>
<dbReference type="Gene3D" id="3.30.70.2970">
    <property type="entry name" value="Protein of unknown function (DUF541), domain 2"/>
    <property type="match status" value="1"/>
</dbReference>
<feature type="region of interest" description="Disordered" evidence="1">
    <location>
        <begin position="1"/>
        <end position="23"/>
    </location>
</feature>
<evidence type="ECO:0008006" key="5">
    <source>
        <dbReference type="Google" id="ProtNLM"/>
    </source>
</evidence>
<keyword evidence="2" id="KW-0812">Transmembrane</keyword>
<evidence type="ECO:0000313" key="3">
    <source>
        <dbReference type="EMBL" id="PIR77535.1"/>
    </source>
</evidence>
<dbReference type="PANTHER" id="PTHR34387">
    <property type="entry name" value="SLR1258 PROTEIN"/>
    <property type="match status" value="1"/>
</dbReference>
<comment type="caution">
    <text evidence="3">The sequence shown here is derived from an EMBL/GenBank/DDBJ whole genome shotgun (WGS) entry which is preliminary data.</text>
</comment>
<evidence type="ECO:0000256" key="2">
    <source>
        <dbReference type="SAM" id="Phobius"/>
    </source>
</evidence>
<dbReference type="Pfam" id="PF04402">
    <property type="entry name" value="SIMPL"/>
    <property type="match status" value="1"/>
</dbReference>
<reference evidence="4" key="1">
    <citation type="submission" date="2017-09" db="EMBL/GenBank/DDBJ databases">
        <title>Depth-based differentiation of microbial function through sediment-hosted aquifers and enrichment of novel symbionts in the deep terrestrial subsurface.</title>
        <authorList>
            <person name="Probst A.J."/>
            <person name="Ladd B."/>
            <person name="Jarett J.K."/>
            <person name="Geller-Mcgrath D.E."/>
            <person name="Sieber C.M.K."/>
            <person name="Emerson J.B."/>
            <person name="Anantharaman K."/>
            <person name="Thomas B.C."/>
            <person name="Malmstrom R."/>
            <person name="Stieglmeier M."/>
            <person name="Klingl A."/>
            <person name="Woyke T."/>
            <person name="Ryan C.M."/>
            <person name="Banfield J.F."/>
        </authorList>
    </citation>
    <scope>NUCLEOTIDE SEQUENCE [LARGE SCALE GENOMIC DNA]</scope>
</reference>
<keyword evidence="2" id="KW-1133">Transmembrane helix</keyword>
<dbReference type="PANTHER" id="PTHR34387:SF1">
    <property type="entry name" value="PERIPLASMIC IMMUNOGENIC PROTEIN"/>
    <property type="match status" value="1"/>
</dbReference>
<feature type="transmembrane region" description="Helical" evidence="2">
    <location>
        <begin position="39"/>
        <end position="59"/>
    </location>
</feature>
<dbReference type="EMBL" id="PFBW01000083">
    <property type="protein sequence ID" value="PIR77535.1"/>
    <property type="molecule type" value="Genomic_DNA"/>
</dbReference>
<evidence type="ECO:0000256" key="1">
    <source>
        <dbReference type="SAM" id="MobiDB-lite"/>
    </source>
</evidence>
<dbReference type="Proteomes" id="UP000228528">
    <property type="component" value="Unassembled WGS sequence"/>
</dbReference>
<dbReference type="AlphaFoldDB" id="A0A2M6P1E1"/>
<dbReference type="GO" id="GO:0006974">
    <property type="term" value="P:DNA damage response"/>
    <property type="evidence" value="ECO:0007669"/>
    <property type="project" value="TreeGrafter"/>
</dbReference>
<dbReference type="Gene3D" id="3.30.110.170">
    <property type="entry name" value="Protein of unknown function (DUF541), domain 1"/>
    <property type="match status" value="1"/>
</dbReference>
<protein>
    <recommendedName>
        <fullName evidence="5">SIMPL domain-containing protein</fullName>
    </recommendedName>
</protein>
<proteinExistence type="predicted"/>
<evidence type="ECO:0000313" key="4">
    <source>
        <dbReference type="Proteomes" id="UP000228528"/>
    </source>
</evidence>
<sequence length="285" mass="31054">MPVKKSSAKTTRTTKPPVQSGGSTCSAKHLFCNDMIGKIFLTLIGVFLVYGIVFVGTLIRNNIRSYEHIGEADKPERLITIEAEGKVTATPDIATVTMGLSKQGTTVAEAQEQNTTIMNTLIERLTALGIAKEDIQTTNYNVYPQYNYTEEEGQVITGYNVSQNVTVKIRNVDISSQVLALSGELGLNQIGGLQFSIDDTDVYIAQAREEALKKVKEKAGLLSSQLGVNIVSVVSYNEYNREDGYPPYAAYSEYDSLARGGSVPSVEEGSTDIILNVSVTFEIKE</sequence>